<protein>
    <recommendedName>
        <fullName evidence="4">CNH domain-containing protein</fullName>
    </recommendedName>
</protein>
<name>A0A080WTQ4_TRIRC</name>
<dbReference type="InParanoid" id="A0A080WTQ4"/>
<dbReference type="SUPFAM" id="SSF50978">
    <property type="entry name" value="WD40 repeat-like"/>
    <property type="match status" value="1"/>
</dbReference>
<dbReference type="AlphaFoldDB" id="A0A080WTQ4"/>
<dbReference type="VEuPathDB" id="FungiDB:TERG_12136"/>
<dbReference type="EMBL" id="GG700651">
    <property type="protein sequence ID" value="KFL61553.1"/>
    <property type="molecule type" value="Genomic_DNA"/>
</dbReference>
<proteinExistence type="predicted"/>
<dbReference type="OrthoDB" id="26681at2759"/>
<reference evidence="3" key="1">
    <citation type="journal article" date="2012" name="MBio">
        <title>Comparative genome analysis of Trichophyton rubrum and related dermatophytes reveals candidate genes involved in infection.</title>
        <authorList>
            <person name="Martinez D.A."/>
            <person name="Oliver B.G."/>
            <person name="Graeser Y."/>
            <person name="Goldberg J.M."/>
            <person name="Li W."/>
            <person name="Martinez-Rossi N.M."/>
            <person name="Monod M."/>
            <person name="Shelest E."/>
            <person name="Barton R.C."/>
            <person name="Birch E."/>
            <person name="Brakhage A.A."/>
            <person name="Chen Z."/>
            <person name="Gurr S.J."/>
            <person name="Heiman D."/>
            <person name="Heitman J."/>
            <person name="Kosti I."/>
            <person name="Rossi A."/>
            <person name="Saif S."/>
            <person name="Samalova M."/>
            <person name="Saunders C.W."/>
            <person name="Shea T."/>
            <person name="Summerbell R.C."/>
            <person name="Xu J."/>
            <person name="Young S."/>
            <person name="Zeng Q."/>
            <person name="Birren B.W."/>
            <person name="Cuomo C.A."/>
            <person name="White T.C."/>
        </authorList>
    </citation>
    <scope>NUCLEOTIDE SEQUENCE [LARGE SCALE GENOMIC DNA]</scope>
    <source>
        <strain evidence="3">ATCC MYA-4607 / CBS 118892</strain>
    </source>
</reference>
<dbReference type="Proteomes" id="UP000008864">
    <property type="component" value="Unassembled WGS sequence"/>
</dbReference>
<dbReference type="InterPro" id="IPR036322">
    <property type="entry name" value="WD40_repeat_dom_sf"/>
</dbReference>
<evidence type="ECO:0000313" key="2">
    <source>
        <dbReference type="EMBL" id="KFL61553.1"/>
    </source>
</evidence>
<gene>
    <name evidence="2" type="ORF">TERG_12136</name>
</gene>
<keyword evidence="3" id="KW-1185">Reference proteome</keyword>
<keyword evidence="1" id="KW-0853">WD repeat</keyword>
<dbReference type="HOGENOM" id="CLU_2172875_0_0_1"/>
<dbReference type="PANTHER" id="PTHR46108:SF4">
    <property type="entry name" value="BLUE CHEESE"/>
    <property type="match status" value="1"/>
</dbReference>
<evidence type="ECO:0008006" key="4">
    <source>
        <dbReference type="Google" id="ProtNLM"/>
    </source>
</evidence>
<evidence type="ECO:0000256" key="1">
    <source>
        <dbReference type="ARBA" id="ARBA00022574"/>
    </source>
</evidence>
<dbReference type="GeneID" id="10379711"/>
<dbReference type="RefSeq" id="XP_003235281.2">
    <property type="nucleotide sequence ID" value="XM_003235233.2"/>
</dbReference>
<evidence type="ECO:0000313" key="3">
    <source>
        <dbReference type="Proteomes" id="UP000008864"/>
    </source>
</evidence>
<dbReference type="STRING" id="559305.A0A080WTQ4"/>
<dbReference type="InterPro" id="IPR051944">
    <property type="entry name" value="BEACH_domain_protein"/>
</dbReference>
<dbReference type="PANTHER" id="PTHR46108">
    <property type="entry name" value="BLUE CHEESE"/>
    <property type="match status" value="1"/>
</dbReference>
<organism evidence="2 3">
    <name type="scientific">Trichophyton rubrum (strain ATCC MYA-4607 / CBS 118892)</name>
    <name type="common">Athlete's foot fungus</name>
    <dbReference type="NCBI Taxonomy" id="559305"/>
    <lineage>
        <taxon>Eukaryota</taxon>
        <taxon>Fungi</taxon>
        <taxon>Dikarya</taxon>
        <taxon>Ascomycota</taxon>
        <taxon>Pezizomycotina</taxon>
        <taxon>Eurotiomycetes</taxon>
        <taxon>Eurotiomycetidae</taxon>
        <taxon>Onygenales</taxon>
        <taxon>Arthrodermataceae</taxon>
        <taxon>Trichophyton</taxon>
    </lineage>
</organism>
<sequence>MLWDLNRLEFLRELSTGPPISCARINDVTGNIAVCRSNMVCLYTLNGTLLLERPVCEQSDDNVLSCAFYEGVGNEWLERELFFTGHRKGLVNVSDRFGAHCLLCFTNYSY</sequence>
<accession>A0A080WTQ4</accession>